<accession>A0A9D2KX26</accession>
<protein>
    <submittedName>
        <fullName evidence="1">Uncharacterized protein</fullName>
    </submittedName>
</protein>
<name>A0A9D2KX26_9LACT</name>
<dbReference type="EMBL" id="DWYW01000107">
    <property type="protein sequence ID" value="HJA90103.1"/>
    <property type="molecule type" value="Genomic_DNA"/>
</dbReference>
<reference evidence="1" key="2">
    <citation type="submission" date="2021-04" db="EMBL/GenBank/DDBJ databases">
        <authorList>
            <person name="Gilroy R."/>
        </authorList>
    </citation>
    <scope>NUCLEOTIDE SEQUENCE</scope>
    <source>
        <strain evidence="1">CHK171-505</strain>
    </source>
</reference>
<evidence type="ECO:0000313" key="1">
    <source>
        <dbReference type="EMBL" id="HJA90103.1"/>
    </source>
</evidence>
<dbReference type="AlphaFoldDB" id="A0A9D2KX26"/>
<evidence type="ECO:0000313" key="2">
    <source>
        <dbReference type="Proteomes" id="UP000886856"/>
    </source>
</evidence>
<dbReference type="Proteomes" id="UP000886856">
    <property type="component" value="Unassembled WGS sequence"/>
</dbReference>
<gene>
    <name evidence="1" type="ORF">H9948_04855</name>
</gene>
<organism evidence="1 2">
    <name type="scientific">Candidatus Jeotgalibaca merdavium</name>
    <dbReference type="NCBI Taxonomy" id="2838627"/>
    <lineage>
        <taxon>Bacteria</taxon>
        <taxon>Bacillati</taxon>
        <taxon>Bacillota</taxon>
        <taxon>Bacilli</taxon>
        <taxon>Lactobacillales</taxon>
        <taxon>Carnobacteriaceae</taxon>
        <taxon>Jeotgalibaca</taxon>
    </lineage>
</organism>
<comment type="caution">
    <text evidence="1">The sequence shown here is derived from an EMBL/GenBank/DDBJ whole genome shotgun (WGS) entry which is preliminary data.</text>
</comment>
<proteinExistence type="predicted"/>
<sequence>MKTLLLILSIAVILVVLLVIYGCLVMSSKCSREEERKKDPFKIIYRSNTIQFDEMGYPLRLCIVTGNGRINPEQVWLDTLEEDGDVVLEFKKVEREAE</sequence>
<reference evidence="1" key="1">
    <citation type="journal article" date="2021" name="PeerJ">
        <title>Extensive microbial diversity within the chicken gut microbiome revealed by metagenomics and culture.</title>
        <authorList>
            <person name="Gilroy R."/>
            <person name="Ravi A."/>
            <person name="Getino M."/>
            <person name="Pursley I."/>
            <person name="Horton D.L."/>
            <person name="Alikhan N.F."/>
            <person name="Baker D."/>
            <person name="Gharbi K."/>
            <person name="Hall N."/>
            <person name="Watson M."/>
            <person name="Adriaenssens E.M."/>
            <person name="Foster-Nyarko E."/>
            <person name="Jarju S."/>
            <person name="Secka A."/>
            <person name="Antonio M."/>
            <person name="Oren A."/>
            <person name="Chaudhuri R.R."/>
            <person name="La Ragione R."/>
            <person name="Hildebrand F."/>
            <person name="Pallen M.J."/>
        </authorList>
    </citation>
    <scope>NUCLEOTIDE SEQUENCE</scope>
    <source>
        <strain evidence="1">CHK171-505</strain>
    </source>
</reference>
<dbReference type="PROSITE" id="PS51257">
    <property type="entry name" value="PROKAR_LIPOPROTEIN"/>
    <property type="match status" value="1"/>
</dbReference>